<sequence length="952" mass="103832">MRSLKADDSTNWAKRGVALLAMNGPTNSGRQRLVVNPGERLPATRRSQGHPRMAQGNRIGQMPPPPQQMYAVEPQAAYGQPQAAYGQPQAAYGQPQAAYGQPQAAYGQPQAAYNQPQATYGQPQAAYGPQQPLFDPRRSTMTMPKPQRNTMTMPKPQRHEMQENQGMRTLRRPSSVARQSTLASPSRTKLTRHSTMGRQPDAHQDDVYRGQDMYGSQDVYSRQDPHGQRKANSATPPPPPLEPEQHRGIAYADGSDLPPPPPPYVTGQPGQDVPGQYIVRPVTPRRPPPVPPKPSAGSTLGRSKSTLPRGRAQQRTSSAARASSSHRVRVMPGPDDLPPLPPREERSSVPLPNDSTPTPLQQWVDSTAQFAGRPPPSQPSEYDTSAQTTKRPHAVYFRDGQMPVTYEPSPAAGYGQPVAGYGQPVAGYGQPVAGYGQPVAGYGQPVAGYGQPVAGYGQPVAGYGQPVAGYGQPVAGYGQPVAGYDQPVAGYGQGRKSTLNGHARQSIMSGHDRQSTVSSGSGPTRYATPPFARQSIELLEEQEIEYGAVRETPMLETRGRKEQVSPAEYATVQETPMLVTRGLEQLLDGGPAPLVLMDRVPVEPDFVQDLTEDLRKSTGKLKEKPEVAETVFNHPRAAFGVAVANFEDVLLHMPKDTRDMLVEKAEKMVLELKSKDKRFFTRASQMCVYVNRHNELQVDFFGPCLVSKSSKSAKELNATVMVRALREAAVAAGAVRGDTQTRGAAGQVFPGRPELELASNAPVTVVLGEKRGIPVWPPANAQGATVMRSPMSAIARQGDQVLLDTERSTVRGTLTLLAKKYNYNFDVRSCINRVPGGLAWGVPAMKVIDFLRLCPQLLDNHKFMKNIKDLIDGVLMKLHVENSFCTEEQLYINVTLNSEIRIDAMGTVAKIGQAGDPEEPKDRIINNKACKHIREETYERILRKASGVKGFY</sequence>
<dbReference type="SUPFAM" id="SSF101967">
    <property type="entry name" value="Adhesin YadA, collagen-binding domain"/>
    <property type="match status" value="1"/>
</dbReference>
<protein>
    <submittedName>
        <fullName evidence="2">Uncharacterized protein</fullName>
    </submittedName>
</protein>
<comment type="caution">
    <text evidence="2">The sequence shown here is derived from an EMBL/GenBank/DDBJ whole genome shotgun (WGS) entry which is preliminary data.</text>
</comment>
<dbReference type="EMBL" id="AFNH02000826">
    <property type="protein sequence ID" value="EZG55615.1"/>
    <property type="molecule type" value="Genomic_DNA"/>
</dbReference>
<evidence type="ECO:0000313" key="3">
    <source>
        <dbReference type="Proteomes" id="UP000019763"/>
    </source>
</evidence>
<feature type="compositionally biased region" description="Low complexity" evidence="1">
    <location>
        <begin position="311"/>
        <end position="323"/>
    </location>
</feature>
<reference evidence="2" key="1">
    <citation type="submission" date="2013-12" db="EMBL/GenBank/DDBJ databases">
        <authorList>
            <person name="Omoto C.K."/>
            <person name="Sibley D."/>
            <person name="Venepally P."/>
            <person name="Hadjithomas M."/>
            <person name="Karamycheva S."/>
            <person name="Brunk B."/>
            <person name="Roos D."/>
            <person name="Caler E."/>
            <person name="Lorenzi H."/>
        </authorList>
    </citation>
    <scope>NUCLEOTIDE SEQUENCE</scope>
</reference>
<evidence type="ECO:0000256" key="1">
    <source>
        <dbReference type="SAM" id="MobiDB-lite"/>
    </source>
</evidence>
<feature type="compositionally biased region" description="Polar residues" evidence="1">
    <location>
        <begin position="139"/>
        <end position="152"/>
    </location>
</feature>
<feature type="compositionally biased region" description="Polar residues" evidence="1">
    <location>
        <begin position="379"/>
        <end position="389"/>
    </location>
</feature>
<feature type="compositionally biased region" description="Basic and acidic residues" evidence="1">
    <location>
        <begin position="200"/>
        <end position="209"/>
    </location>
</feature>
<dbReference type="Proteomes" id="UP000019763">
    <property type="component" value="Unassembled WGS sequence"/>
</dbReference>
<proteinExistence type="predicted"/>
<accession>A0A023B3X6</accession>
<dbReference type="VEuPathDB" id="CryptoDB:GNI_110500"/>
<feature type="region of interest" description="Disordered" evidence="1">
    <location>
        <begin position="506"/>
        <end position="528"/>
    </location>
</feature>
<dbReference type="eggNOG" id="KOG1087">
    <property type="taxonomic scope" value="Eukaryota"/>
</dbReference>
<keyword evidence="3" id="KW-1185">Reference proteome</keyword>
<name>A0A023B3X6_GRENI</name>
<dbReference type="RefSeq" id="XP_011131480.1">
    <property type="nucleotide sequence ID" value="XM_011133178.1"/>
</dbReference>
<feature type="compositionally biased region" description="Polar residues" evidence="1">
    <location>
        <begin position="353"/>
        <end position="369"/>
    </location>
</feature>
<organism evidence="2 3">
    <name type="scientific">Gregarina niphandrodes</name>
    <name type="common">Septate eugregarine</name>
    <dbReference type="NCBI Taxonomy" id="110365"/>
    <lineage>
        <taxon>Eukaryota</taxon>
        <taxon>Sar</taxon>
        <taxon>Alveolata</taxon>
        <taxon>Apicomplexa</taxon>
        <taxon>Conoidasida</taxon>
        <taxon>Gregarinasina</taxon>
        <taxon>Eugregarinorida</taxon>
        <taxon>Gregarinidae</taxon>
        <taxon>Gregarina</taxon>
    </lineage>
</organism>
<gene>
    <name evidence="2" type="ORF">GNI_110500</name>
</gene>
<dbReference type="Gene3D" id="2.150.10.10">
    <property type="entry name" value="Serralysin-like metalloprotease, C-terminal"/>
    <property type="match status" value="1"/>
</dbReference>
<feature type="region of interest" description="Disordered" evidence="1">
    <location>
        <begin position="108"/>
        <end position="389"/>
    </location>
</feature>
<feature type="compositionally biased region" description="Low complexity" evidence="1">
    <location>
        <begin position="108"/>
        <end position="132"/>
    </location>
</feature>
<feature type="compositionally biased region" description="Polar residues" evidence="1">
    <location>
        <begin position="296"/>
        <end position="306"/>
    </location>
</feature>
<feature type="compositionally biased region" description="Pro residues" evidence="1">
    <location>
        <begin position="284"/>
        <end position="294"/>
    </location>
</feature>
<dbReference type="InterPro" id="IPR011049">
    <property type="entry name" value="Serralysin-like_metalloprot_C"/>
</dbReference>
<feature type="compositionally biased region" description="Polar residues" evidence="1">
    <location>
        <begin position="176"/>
        <end position="197"/>
    </location>
</feature>
<feature type="region of interest" description="Disordered" evidence="1">
    <location>
        <begin position="22"/>
        <end position="69"/>
    </location>
</feature>
<evidence type="ECO:0000313" key="2">
    <source>
        <dbReference type="EMBL" id="EZG55615.1"/>
    </source>
</evidence>
<dbReference type="AlphaFoldDB" id="A0A023B3X6"/>
<dbReference type="GeneID" id="22913900"/>